<dbReference type="OrthoDB" id="354769at2759"/>
<dbReference type="VEuPathDB" id="FungiDB:ASPNIDRAFT2_207914"/>
<feature type="region of interest" description="Disordered" evidence="12">
    <location>
        <begin position="788"/>
        <end position="824"/>
    </location>
</feature>
<dbReference type="GO" id="GO:0005634">
    <property type="term" value="C:nucleus"/>
    <property type="evidence" value="ECO:0007669"/>
    <property type="project" value="TreeGrafter"/>
</dbReference>
<dbReference type="GO" id="GO:0051539">
    <property type="term" value="F:4 iron, 4 sulfur cluster binding"/>
    <property type="evidence" value="ECO:0007669"/>
    <property type="project" value="UniProtKB-KW"/>
</dbReference>
<feature type="region of interest" description="Disordered" evidence="12">
    <location>
        <begin position="450"/>
        <end position="498"/>
    </location>
</feature>
<evidence type="ECO:0000256" key="9">
    <source>
        <dbReference type="ARBA" id="ARBA00022839"/>
    </source>
</evidence>
<organism evidence="13 14">
    <name type="scientific">Aspergillus niger</name>
    <dbReference type="NCBI Taxonomy" id="5061"/>
    <lineage>
        <taxon>Eukaryota</taxon>
        <taxon>Fungi</taxon>
        <taxon>Dikarya</taxon>
        <taxon>Ascomycota</taxon>
        <taxon>Pezizomycotina</taxon>
        <taxon>Eurotiomycetes</taxon>
        <taxon>Eurotiomycetidae</taxon>
        <taxon>Eurotiales</taxon>
        <taxon>Aspergillaceae</taxon>
        <taxon>Aspergillus</taxon>
        <taxon>Aspergillus subgen. Circumdati</taxon>
    </lineage>
</organism>
<keyword evidence="6" id="KW-0479">Metal-binding</keyword>
<feature type="region of interest" description="Disordered" evidence="12">
    <location>
        <begin position="387"/>
        <end position="423"/>
    </location>
</feature>
<keyword evidence="9" id="KW-0378">Hydrolase</keyword>
<accession>A0A117E021</accession>
<keyword evidence="6" id="KW-0411">Iron-sulfur</keyword>
<dbReference type="PANTHER" id="PTHR14464:SF4">
    <property type="entry name" value="EXONUCLEASE V"/>
    <property type="match status" value="1"/>
</dbReference>
<gene>
    <name evidence="13" type="ORF">ABL_04546</name>
</gene>
<name>A0A117E021_ASPNG</name>
<evidence type="ECO:0000313" key="14">
    <source>
        <dbReference type="Proteomes" id="UP000068243"/>
    </source>
</evidence>
<dbReference type="VEuPathDB" id="FungiDB:An08g06990"/>
<keyword evidence="11" id="KW-0472">Membrane</keyword>
<comment type="subcellular location">
    <subcellularLocation>
        <location evidence="2">Membrane</location>
        <topology evidence="2">Multi-pass membrane protein</topology>
    </subcellularLocation>
</comment>
<comment type="caution">
    <text evidence="13">The sequence shown here is derived from an EMBL/GenBank/DDBJ whole genome shotgun (WGS) entry which is preliminary data.</text>
</comment>
<dbReference type="PaxDb" id="5061-CADANGAP00006892"/>
<evidence type="ECO:0000256" key="10">
    <source>
        <dbReference type="ARBA" id="ARBA00022989"/>
    </source>
</evidence>
<comment type="cofactor">
    <cofactor evidence="1">
        <name>[4Fe-4S] cluster</name>
        <dbReference type="ChEBI" id="CHEBI:49883"/>
    </cofactor>
</comment>
<feature type="compositionally biased region" description="Low complexity" evidence="12">
    <location>
        <begin position="806"/>
        <end position="824"/>
    </location>
</feature>
<keyword evidence="7" id="KW-0812">Transmembrane</keyword>
<dbReference type="InterPro" id="IPR007248">
    <property type="entry name" value="Mpv17_PMP22"/>
</dbReference>
<dbReference type="VEuPathDB" id="FungiDB:An08g07000"/>
<evidence type="ECO:0000256" key="2">
    <source>
        <dbReference type="ARBA" id="ARBA00004141"/>
    </source>
</evidence>
<dbReference type="VEuPathDB" id="FungiDB:ASPNIDRAFT2_1188926"/>
<evidence type="ECO:0000256" key="8">
    <source>
        <dbReference type="ARBA" id="ARBA00022722"/>
    </source>
</evidence>
<evidence type="ECO:0000256" key="4">
    <source>
        <dbReference type="ARBA" id="ARBA00009797"/>
    </source>
</evidence>
<dbReference type="PANTHER" id="PTHR14464">
    <property type="entry name" value="EXONUCLEASE V"/>
    <property type="match status" value="1"/>
</dbReference>
<evidence type="ECO:0000256" key="7">
    <source>
        <dbReference type="ARBA" id="ARBA00022692"/>
    </source>
</evidence>
<feature type="region of interest" description="Disordered" evidence="12">
    <location>
        <begin position="126"/>
        <end position="150"/>
    </location>
</feature>
<evidence type="ECO:0000256" key="5">
    <source>
        <dbReference type="ARBA" id="ARBA00011245"/>
    </source>
</evidence>
<comment type="similarity">
    <text evidence="3">Belongs to the peroxisomal membrane protein PXMP2/4 family.</text>
</comment>
<comment type="similarity">
    <text evidence="4">Belongs to the EXO5 family.</text>
</comment>
<dbReference type="VEuPathDB" id="FungiDB:M747DRAFT_344386"/>
<keyword evidence="6" id="KW-0408">Iron</keyword>
<dbReference type="AlphaFoldDB" id="A0A117E021"/>
<feature type="compositionally biased region" description="Basic and acidic residues" evidence="12">
    <location>
        <begin position="31"/>
        <end position="45"/>
    </location>
</feature>
<keyword evidence="8" id="KW-0540">Nuclease</keyword>
<evidence type="ECO:0000256" key="6">
    <source>
        <dbReference type="ARBA" id="ARBA00022485"/>
    </source>
</evidence>
<proteinExistence type="inferred from homology"/>
<dbReference type="GO" id="GO:0036297">
    <property type="term" value="P:interstrand cross-link repair"/>
    <property type="evidence" value="ECO:0007669"/>
    <property type="project" value="TreeGrafter"/>
</dbReference>
<keyword evidence="10" id="KW-1133">Transmembrane helix</keyword>
<evidence type="ECO:0000313" key="13">
    <source>
        <dbReference type="EMBL" id="GAQ41885.1"/>
    </source>
</evidence>
<evidence type="ECO:0000256" key="3">
    <source>
        <dbReference type="ARBA" id="ARBA00006824"/>
    </source>
</evidence>
<evidence type="ECO:0000256" key="12">
    <source>
        <dbReference type="SAM" id="MobiDB-lite"/>
    </source>
</evidence>
<dbReference type="VEuPathDB" id="FungiDB:M747DRAFT_344387"/>
<evidence type="ECO:0000256" key="1">
    <source>
        <dbReference type="ARBA" id="ARBA00001966"/>
    </source>
</evidence>
<feature type="compositionally biased region" description="Basic and acidic residues" evidence="12">
    <location>
        <begin position="457"/>
        <end position="478"/>
    </location>
</feature>
<evidence type="ECO:0000256" key="11">
    <source>
        <dbReference type="ARBA" id="ARBA00023136"/>
    </source>
</evidence>
<dbReference type="Pfam" id="PF09810">
    <property type="entry name" value="Exo5"/>
    <property type="match status" value="1"/>
</dbReference>
<dbReference type="VEuPathDB" id="FungiDB:ATCC64974_100990"/>
<feature type="compositionally biased region" description="Low complexity" evidence="12">
    <location>
        <begin position="479"/>
        <end position="491"/>
    </location>
</feature>
<dbReference type="GO" id="GO:0045145">
    <property type="term" value="F:single-stranded DNA 5'-3' DNA exonuclease activity"/>
    <property type="evidence" value="ECO:0007669"/>
    <property type="project" value="InterPro"/>
</dbReference>
<dbReference type="EMBL" id="BCMY01000006">
    <property type="protein sequence ID" value="GAQ41885.1"/>
    <property type="molecule type" value="Genomic_DNA"/>
</dbReference>
<reference evidence="14" key="1">
    <citation type="journal article" date="2016" name="Genome Announc.">
        <title>Draft genome sequence of Aspergillus niger strain An76.</title>
        <authorList>
            <person name="Gong W."/>
            <person name="Cheng Z."/>
            <person name="Zhang H."/>
            <person name="Liu L."/>
            <person name="Gao P."/>
            <person name="Wang L."/>
        </authorList>
    </citation>
    <scope>NUCLEOTIDE SEQUENCE [LARGE SCALE GENOMIC DNA]</scope>
    <source>
        <strain evidence="14">An76</strain>
    </source>
</reference>
<keyword evidence="6" id="KW-0004">4Fe-4S</keyword>
<dbReference type="VEuPathDB" id="FungiDB:ATCC64974_101000"/>
<dbReference type="OMA" id="DIMDAWK"/>
<comment type="subunit">
    <text evidence="5">Monomer.</text>
</comment>
<dbReference type="GO" id="GO:0005739">
    <property type="term" value="C:mitochondrion"/>
    <property type="evidence" value="ECO:0007669"/>
    <property type="project" value="TreeGrafter"/>
</dbReference>
<dbReference type="Pfam" id="PF04117">
    <property type="entry name" value="Mpv17_PMP22"/>
    <property type="match status" value="1"/>
</dbReference>
<sequence>MNNHHILIRRIQPLRSLRRQPPRRNLSSTHRNAEPHHNSVPEKPHSPANNPQPAPTVPGPVASTTAPAPGSVSASRAFIQRIQAGPVGRVARAYARVQERRPYRTQVISTIVVYLCGDLGAQLLFPPDNGSSREEQTGDQKEEAGSNSGGVVGGGYDPWRTVRHLTVGVGSAIPTYKWFMFLHHNFNYSSKFLSILTKVCVQQAVFTPVFNTYFFGLQSLMTGKSLEETFERLKVALPTSISNSVKLWPAVTAFSFMYVGPQFRSIFSGVIAVGWQTYLSWLNQKAARKVEAERTASVEVAAGVGMSCPPPAASPVIPGAFNDSDDSSDTTDYGSDFSPEEDALLTDLLAKIAPDRHATSITTPAEAAAHTPPSQIAPVVRDIEDQYADPSSSRVPKVLGREKPTWPQRNWTNRPGGGSNGGARSAAIPGYYGRAASGWLTVELPSKRLVEHPNSTEGREREREREAARHQERIERENNNNNNSNSNNNENAEVDTRSPVERFRRPPMKAFSVTDLISPAWCELQYWYTLTKFGRKPRTAAMKLGSKIHKTLEDEIYTTVPVDITTKEDALALRIWNIIQGLRMLREFGITRELEVWGLVDGELVTGVIDQLSYDCPDPELEATAATYYADVEASRAILPEYQMSLSDYLLSPTGGGRLLSEVYGQDDTPAKAEGSDMDMDMNMANSSQETDNFPHQPRIYLTDVKTRGSGSVPTVKSSSFRPTLLQLQLYYHMLNRLVLSDDVSIDLLASRYNLDSNRPFTDAFINEVGGLNDQFFDAMSSQEFDPDYIPTPQDAIEHPQRHLHSSQSQPDSHSSSQSFSEDSTTILSTHNTLTTLWTLMKSHLRLTFLPSPPTASPSIPSEFQPRSLDPYPTILSPLLTARYMSSKPSADLQPPRVLGSRSFLFDPTSMSSYVADQMHWWRGERDPRGVEVMEAWKCRICDFKDDCEWRREREWLFANRRMGRKSKVEGGVEVGV</sequence>
<feature type="region of interest" description="Disordered" evidence="12">
    <location>
        <begin position="1"/>
        <end position="72"/>
    </location>
</feature>
<feature type="compositionally biased region" description="Basic and acidic residues" evidence="12">
    <location>
        <begin position="131"/>
        <end position="144"/>
    </location>
</feature>
<feature type="region of interest" description="Disordered" evidence="12">
    <location>
        <begin position="314"/>
        <end position="337"/>
    </location>
</feature>
<protein>
    <submittedName>
        <fullName evidence="13">Defects in morphology protein 1</fullName>
    </submittedName>
</protein>
<dbReference type="InterPro" id="IPR019190">
    <property type="entry name" value="EXOV"/>
</dbReference>
<keyword evidence="9" id="KW-0269">Exonuclease</keyword>
<dbReference type="GO" id="GO:0016020">
    <property type="term" value="C:membrane"/>
    <property type="evidence" value="ECO:0007669"/>
    <property type="project" value="UniProtKB-SubCell"/>
</dbReference>
<dbReference type="Proteomes" id="UP000068243">
    <property type="component" value="Unassembled WGS sequence"/>
</dbReference>